<dbReference type="OrthoDB" id="1883584at2759"/>
<evidence type="ECO:0000313" key="4">
    <source>
        <dbReference type="Proteomes" id="UP000822688"/>
    </source>
</evidence>
<dbReference type="AlphaFoldDB" id="A0A8T0IGB8"/>
<keyword evidence="4" id="KW-1185">Reference proteome</keyword>
<dbReference type="InterPro" id="IPR013990">
    <property type="entry name" value="WHy-dom"/>
</dbReference>
<dbReference type="GO" id="GO:0005829">
    <property type="term" value="C:cytosol"/>
    <property type="evidence" value="ECO:0007669"/>
    <property type="project" value="TreeGrafter"/>
</dbReference>
<dbReference type="SUPFAM" id="SSF117070">
    <property type="entry name" value="LEA14-like"/>
    <property type="match status" value="2"/>
</dbReference>
<dbReference type="Pfam" id="PF03168">
    <property type="entry name" value="LEA_2"/>
    <property type="match status" value="2"/>
</dbReference>
<dbReference type="InterPro" id="IPR045043">
    <property type="entry name" value="Lea14-like"/>
</dbReference>
<protein>
    <recommendedName>
        <fullName evidence="2">Water stress and hypersensitive response domain-containing protein</fullName>
    </recommendedName>
</protein>
<dbReference type="PANTHER" id="PTHR31459">
    <property type="match status" value="1"/>
</dbReference>
<dbReference type="Gene3D" id="2.60.40.1820">
    <property type="match status" value="2"/>
</dbReference>
<dbReference type="EMBL" id="CM026423">
    <property type="protein sequence ID" value="KAG0581951.1"/>
    <property type="molecule type" value="Genomic_DNA"/>
</dbReference>
<comment type="similarity">
    <text evidence="1">Belongs to the LEA type 2 family.</text>
</comment>
<feature type="domain" description="Water stress and hypersensitive response" evidence="2">
    <location>
        <begin position="185"/>
        <end position="301"/>
    </location>
</feature>
<feature type="domain" description="Water stress and hypersensitive response" evidence="2">
    <location>
        <begin position="59"/>
        <end position="176"/>
    </location>
</feature>
<gene>
    <name evidence="3" type="ORF">KC19_3G022600</name>
</gene>
<dbReference type="SMART" id="SM00769">
    <property type="entry name" value="WHy"/>
    <property type="match status" value="2"/>
</dbReference>
<dbReference type="FunFam" id="2.60.40.1820:FF:000003">
    <property type="entry name" value="Desiccation protectant protein Lea14 isogeny"/>
    <property type="match status" value="1"/>
</dbReference>
<organism evidence="3 4">
    <name type="scientific">Ceratodon purpureus</name>
    <name type="common">Fire moss</name>
    <name type="synonym">Dicranum purpureum</name>
    <dbReference type="NCBI Taxonomy" id="3225"/>
    <lineage>
        <taxon>Eukaryota</taxon>
        <taxon>Viridiplantae</taxon>
        <taxon>Streptophyta</taxon>
        <taxon>Embryophyta</taxon>
        <taxon>Bryophyta</taxon>
        <taxon>Bryophytina</taxon>
        <taxon>Bryopsida</taxon>
        <taxon>Dicranidae</taxon>
        <taxon>Pseudoditrichales</taxon>
        <taxon>Ditrichaceae</taxon>
        <taxon>Ceratodon</taxon>
    </lineage>
</organism>
<proteinExistence type="inferred from homology"/>
<dbReference type="GO" id="GO:0009269">
    <property type="term" value="P:response to desiccation"/>
    <property type="evidence" value="ECO:0007669"/>
    <property type="project" value="InterPro"/>
</dbReference>
<sequence>MADNEDKEVVALEQNVGKVTIEDRGSNKPEKEEEGGVMGFIKDVGEAIGGIFSWGKPDADISGFNIPVLNTKRAEIIIDVLITNPNPIPIPLVDMIYDISSDGRKLCAGTIPDAGTIHAHGKETVKIPLTLIYKDIVDTFDDIEPGQVLPYLATVTLLIDVPVIGRITIPLEKKGEIPIPHKPDVDLDKIDWDHLSLEETSATLHLTLKNMNKFDIGINSFQYDLQIADVSIGQASLKESTEVKGEGVGSLQVPITFRPKDFGGALWDIMRGRGTGYTMVGAIEVDTPFGPMHLPFSKTSETTLKGKDEVSYH</sequence>
<evidence type="ECO:0000256" key="1">
    <source>
        <dbReference type="ARBA" id="ARBA00005960"/>
    </source>
</evidence>
<dbReference type="InterPro" id="IPR004864">
    <property type="entry name" value="LEA_2"/>
</dbReference>
<dbReference type="PANTHER" id="PTHR31459:SF2">
    <property type="entry name" value="OS03G0843300 PROTEIN"/>
    <property type="match status" value="1"/>
</dbReference>
<accession>A0A8T0IGB8</accession>
<comment type="caution">
    <text evidence="3">The sequence shown here is derived from an EMBL/GenBank/DDBJ whole genome shotgun (WGS) entry which is preliminary data.</text>
</comment>
<dbReference type="Proteomes" id="UP000822688">
    <property type="component" value="Chromosome 3"/>
</dbReference>
<reference evidence="3" key="1">
    <citation type="submission" date="2020-06" db="EMBL/GenBank/DDBJ databases">
        <title>WGS assembly of Ceratodon purpureus strain R40.</title>
        <authorList>
            <person name="Carey S.B."/>
            <person name="Jenkins J."/>
            <person name="Shu S."/>
            <person name="Lovell J.T."/>
            <person name="Sreedasyam A."/>
            <person name="Maumus F."/>
            <person name="Tiley G.P."/>
            <person name="Fernandez-Pozo N."/>
            <person name="Barry K."/>
            <person name="Chen C."/>
            <person name="Wang M."/>
            <person name="Lipzen A."/>
            <person name="Daum C."/>
            <person name="Saski C.A."/>
            <person name="Payton A.C."/>
            <person name="Mcbreen J.C."/>
            <person name="Conrad R.E."/>
            <person name="Kollar L.M."/>
            <person name="Olsson S."/>
            <person name="Huttunen S."/>
            <person name="Landis J.B."/>
            <person name="Wickett N.J."/>
            <person name="Johnson M.G."/>
            <person name="Rensing S.A."/>
            <person name="Grimwood J."/>
            <person name="Schmutz J."/>
            <person name="Mcdaniel S.F."/>
        </authorList>
    </citation>
    <scope>NUCLEOTIDE SEQUENCE</scope>
    <source>
        <strain evidence="3">R40</strain>
    </source>
</reference>
<name>A0A8T0IGB8_CERPU</name>
<evidence type="ECO:0000313" key="3">
    <source>
        <dbReference type="EMBL" id="KAG0581951.1"/>
    </source>
</evidence>
<evidence type="ECO:0000259" key="2">
    <source>
        <dbReference type="SMART" id="SM00769"/>
    </source>
</evidence>